<gene>
    <name evidence="1" type="ORF">BRYFOR_07215</name>
</gene>
<protein>
    <submittedName>
        <fullName evidence="1">Uncharacterized protein</fullName>
    </submittedName>
</protein>
<dbReference type="AlphaFoldDB" id="C6LF14"/>
<dbReference type="EMBL" id="ACCL02000009">
    <property type="protein sequence ID" value="EET60753.1"/>
    <property type="molecule type" value="Genomic_DNA"/>
</dbReference>
<sequence>MQMRKAETNIFVQRSVTAQPAADGGTGKLKNAEKHQTEATDCFCERLRNQTVQRGAEQQGKAEAKTADGVYCEDFTVGDIYISGAVGGKGSECIQTERGYQHKNMKQHRDR</sequence>
<evidence type="ECO:0000313" key="1">
    <source>
        <dbReference type="EMBL" id="EET60753.1"/>
    </source>
</evidence>
<accession>C6LF14</accession>
<keyword evidence="2" id="KW-1185">Reference proteome</keyword>
<proteinExistence type="predicted"/>
<comment type="caution">
    <text evidence="1">The sequence shown here is derived from an EMBL/GenBank/DDBJ whole genome shotgun (WGS) entry which is preliminary data.</text>
</comment>
<reference evidence="1" key="1">
    <citation type="submission" date="2009-07" db="EMBL/GenBank/DDBJ databases">
        <authorList>
            <person name="Weinstock G."/>
            <person name="Sodergren E."/>
            <person name="Clifton S."/>
            <person name="Fulton L."/>
            <person name="Fulton B."/>
            <person name="Courtney L."/>
            <person name="Fronick C."/>
            <person name="Harrison M."/>
            <person name="Strong C."/>
            <person name="Farmer C."/>
            <person name="Delahaunty K."/>
            <person name="Markovic C."/>
            <person name="Hall O."/>
            <person name="Minx P."/>
            <person name="Tomlinson C."/>
            <person name="Mitreva M."/>
            <person name="Nelson J."/>
            <person name="Hou S."/>
            <person name="Wollam A."/>
            <person name="Pepin K.H."/>
            <person name="Johnson M."/>
            <person name="Bhonagiri V."/>
            <person name="Nash W.E."/>
            <person name="Warren W."/>
            <person name="Chinwalla A."/>
            <person name="Mardis E.R."/>
            <person name="Wilson R.K."/>
        </authorList>
    </citation>
    <scope>NUCLEOTIDE SEQUENCE [LARGE SCALE GENOMIC DNA]</scope>
    <source>
        <strain evidence="1">DSM 14469</strain>
    </source>
</reference>
<name>C6LF14_9FIRM</name>
<organism evidence="1 2">
    <name type="scientific">Marvinbryantia formatexigens DSM 14469</name>
    <dbReference type="NCBI Taxonomy" id="478749"/>
    <lineage>
        <taxon>Bacteria</taxon>
        <taxon>Bacillati</taxon>
        <taxon>Bacillota</taxon>
        <taxon>Clostridia</taxon>
        <taxon>Lachnospirales</taxon>
        <taxon>Lachnospiraceae</taxon>
        <taxon>Marvinbryantia</taxon>
    </lineage>
</organism>
<evidence type="ECO:0000313" key="2">
    <source>
        <dbReference type="Proteomes" id="UP000005561"/>
    </source>
</evidence>
<dbReference type="Proteomes" id="UP000005561">
    <property type="component" value="Unassembled WGS sequence"/>
</dbReference>